<dbReference type="PANTHER" id="PTHR40036:SF1">
    <property type="entry name" value="MACROCIN O-METHYLTRANSFERASE"/>
    <property type="match status" value="1"/>
</dbReference>
<dbReference type="EC" id="2.1.1.-" evidence="1"/>
<dbReference type="InterPro" id="IPR008884">
    <property type="entry name" value="TylF_MeTrfase"/>
</dbReference>
<dbReference type="EMBL" id="JBCGDC010000033">
    <property type="protein sequence ID" value="MFB6394232.1"/>
    <property type="molecule type" value="Genomic_DNA"/>
</dbReference>
<proteinExistence type="predicted"/>
<evidence type="ECO:0000313" key="1">
    <source>
        <dbReference type="EMBL" id="MFB6394232.1"/>
    </source>
</evidence>
<dbReference type="Gene3D" id="3.40.50.150">
    <property type="entry name" value="Vaccinia Virus protein VP39"/>
    <property type="match status" value="1"/>
</dbReference>
<gene>
    <name evidence="1" type="ORF">AAFH96_14095</name>
</gene>
<dbReference type="InterPro" id="IPR029063">
    <property type="entry name" value="SAM-dependent_MTases_sf"/>
</dbReference>
<comment type="caution">
    <text evidence="1">The sequence shown here is derived from an EMBL/GenBank/DDBJ whole genome shotgun (WGS) entry which is preliminary data.</text>
</comment>
<accession>A0ABV5CQP3</accession>
<evidence type="ECO:0000313" key="2">
    <source>
        <dbReference type="Proteomes" id="UP001582793"/>
    </source>
</evidence>
<name>A0ABV5CQP3_9ACTN</name>
<dbReference type="PANTHER" id="PTHR40036">
    <property type="entry name" value="MACROCIN O-METHYLTRANSFERASE"/>
    <property type="match status" value="1"/>
</dbReference>
<organism evidence="1 2">
    <name type="scientific">Polymorphospora lycopeni</name>
    <dbReference type="NCBI Taxonomy" id="3140240"/>
    <lineage>
        <taxon>Bacteria</taxon>
        <taxon>Bacillati</taxon>
        <taxon>Actinomycetota</taxon>
        <taxon>Actinomycetes</taxon>
        <taxon>Micromonosporales</taxon>
        <taxon>Micromonosporaceae</taxon>
        <taxon>Polymorphospora</taxon>
    </lineage>
</organism>
<protein>
    <submittedName>
        <fullName evidence="1">TylF/MycF/NovP-related O-methyltransferase</fullName>
        <ecNumber evidence="1">2.1.1.-</ecNumber>
    </submittedName>
</protein>
<dbReference type="Proteomes" id="UP001582793">
    <property type="component" value="Unassembled WGS sequence"/>
</dbReference>
<dbReference type="GO" id="GO:0008168">
    <property type="term" value="F:methyltransferase activity"/>
    <property type="evidence" value="ECO:0007669"/>
    <property type="project" value="UniProtKB-KW"/>
</dbReference>
<dbReference type="RefSeq" id="WP_375734447.1">
    <property type="nucleotide sequence ID" value="NZ_JBCGDC010000033.1"/>
</dbReference>
<dbReference type="SUPFAM" id="SSF53335">
    <property type="entry name" value="S-adenosyl-L-methionine-dependent methyltransferases"/>
    <property type="match status" value="1"/>
</dbReference>
<dbReference type="Pfam" id="PF05711">
    <property type="entry name" value="TylF"/>
    <property type="match status" value="1"/>
</dbReference>
<keyword evidence="1" id="KW-0808">Transferase</keyword>
<sequence length="252" mass="28345">MKNDAPLYLDLMKRILTNSIYRGAPIAWFEGNPGFAVSYSSDWERTARWPNVAHTMVGVERLDNVQECLEQVIEDDVPGDFIETGAWRGGVCIFARAILRAHGVRDRKVWVADSFEGVPSAGAGSHPLDVELGLHDKNDVLAVSEECVRENFRRYDLLDDQVGFLGGWFSETLPSAPLDRLAVIRLDGDLHRSTTDALVHLYPRLSPGGFLIVDDYGIPACAAAVHEFRDRNRITDPIRFIDPYSIYWRRTG</sequence>
<keyword evidence="1" id="KW-0489">Methyltransferase</keyword>
<keyword evidence="2" id="KW-1185">Reference proteome</keyword>
<reference evidence="1 2" key="1">
    <citation type="submission" date="2024-04" db="EMBL/GenBank/DDBJ databases">
        <title>Polymorphospora sp. isolated from Baiyangdian Lake in Xiong'an New Area.</title>
        <authorList>
            <person name="Zhang X."/>
            <person name="Liu J."/>
        </authorList>
    </citation>
    <scope>NUCLEOTIDE SEQUENCE [LARGE SCALE GENOMIC DNA]</scope>
    <source>
        <strain evidence="1 2">2-325</strain>
    </source>
</reference>
<dbReference type="GO" id="GO:0032259">
    <property type="term" value="P:methylation"/>
    <property type="evidence" value="ECO:0007669"/>
    <property type="project" value="UniProtKB-KW"/>
</dbReference>